<feature type="domain" description="Phosphotyrosine protein phosphatase I" evidence="6">
    <location>
        <begin position="9"/>
        <end position="158"/>
    </location>
</feature>
<feature type="active site" description="Nucleophile" evidence="5">
    <location>
        <position position="15"/>
    </location>
</feature>
<feature type="active site" description="Proton donor" evidence="5">
    <location>
        <position position="132"/>
    </location>
</feature>
<keyword evidence="8" id="KW-1185">Reference proteome</keyword>
<dbReference type="EC" id="3.1.3.48" evidence="2"/>
<keyword evidence="4" id="KW-0904">Protein phosphatase</keyword>
<evidence type="ECO:0000313" key="7">
    <source>
        <dbReference type="EMBL" id="SKA33547.1"/>
    </source>
</evidence>
<dbReference type="PANTHER" id="PTHR11717:SF7">
    <property type="entry name" value="LOW MOLECULAR WEIGHT PHOSPHOTYROSINE PROTEIN PHOSPHATASE"/>
    <property type="match status" value="1"/>
</dbReference>
<dbReference type="Proteomes" id="UP000190092">
    <property type="component" value="Unassembled WGS sequence"/>
</dbReference>
<proteinExistence type="inferred from homology"/>
<evidence type="ECO:0000313" key="8">
    <source>
        <dbReference type="Proteomes" id="UP000190092"/>
    </source>
</evidence>
<accession>A0A1T4SZE9</accession>
<evidence type="ECO:0000259" key="6">
    <source>
        <dbReference type="SMART" id="SM00226"/>
    </source>
</evidence>
<evidence type="ECO:0000256" key="3">
    <source>
        <dbReference type="ARBA" id="ARBA00022801"/>
    </source>
</evidence>
<dbReference type="PANTHER" id="PTHR11717">
    <property type="entry name" value="LOW MOLECULAR WEIGHT PROTEIN TYROSINE PHOSPHATASE"/>
    <property type="match status" value="1"/>
</dbReference>
<dbReference type="PRINTS" id="PR00719">
    <property type="entry name" value="LMWPTPASE"/>
</dbReference>
<dbReference type="EMBL" id="FUWJ01000011">
    <property type="protein sequence ID" value="SKA33547.1"/>
    <property type="molecule type" value="Genomic_DNA"/>
</dbReference>
<dbReference type="STRING" id="225324.SAMN02745126_05355"/>
<feature type="active site" evidence="5">
    <location>
        <position position="21"/>
    </location>
</feature>
<organism evidence="7 8">
    <name type="scientific">Enhydrobacter aerosaccus</name>
    <dbReference type="NCBI Taxonomy" id="225324"/>
    <lineage>
        <taxon>Bacteria</taxon>
        <taxon>Pseudomonadati</taxon>
        <taxon>Pseudomonadota</taxon>
        <taxon>Alphaproteobacteria</taxon>
        <taxon>Hyphomicrobiales</taxon>
        <taxon>Enhydrobacter</taxon>
    </lineage>
</organism>
<dbReference type="SMART" id="SM00226">
    <property type="entry name" value="LMWPc"/>
    <property type="match status" value="1"/>
</dbReference>
<dbReference type="InterPro" id="IPR036196">
    <property type="entry name" value="Ptyr_pPase_sf"/>
</dbReference>
<dbReference type="AlphaFoldDB" id="A0A1T4SZE9"/>
<keyword evidence="3" id="KW-0378">Hydrolase</keyword>
<gene>
    <name evidence="7" type="ORF">SAMN02745126_05355</name>
</gene>
<dbReference type="SUPFAM" id="SSF52788">
    <property type="entry name" value="Phosphotyrosine protein phosphatases I"/>
    <property type="match status" value="1"/>
</dbReference>
<dbReference type="Gene3D" id="3.40.50.2300">
    <property type="match status" value="1"/>
</dbReference>
<dbReference type="GO" id="GO:0004725">
    <property type="term" value="F:protein tyrosine phosphatase activity"/>
    <property type="evidence" value="ECO:0007669"/>
    <property type="project" value="UniProtKB-EC"/>
</dbReference>
<evidence type="ECO:0000256" key="2">
    <source>
        <dbReference type="ARBA" id="ARBA00013064"/>
    </source>
</evidence>
<dbReference type="CDD" id="cd16343">
    <property type="entry name" value="LMWPTP"/>
    <property type="match status" value="1"/>
</dbReference>
<dbReference type="InterPro" id="IPR023485">
    <property type="entry name" value="Ptyr_pPase"/>
</dbReference>
<reference evidence="8" key="1">
    <citation type="submission" date="2017-02" db="EMBL/GenBank/DDBJ databases">
        <authorList>
            <person name="Varghese N."/>
            <person name="Submissions S."/>
        </authorList>
    </citation>
    <scope>NUCLEOTIDE SEQUENCE [LARGE SCALE GENOMIC DNA]</scope>
    <source>
        <strain evidence="8">ATCC 27094</strain>
    </source>
</reference>
<name>A0A1T4SZE9_9HYPH</name>
<comment type="similarity">
    <text evidence="1">Belongs to the low molecular weight phosphotyrosine protein phosphatase family.</text>
</comment>
<evidence type="ECO:0000256" key="1">
    <source>
        <dbReference type="ARBA" id="ARBA00011063"/>
    </source>
</evidence>
<sequence>MLVWLAMTIGVLFVCTGNICRSPTAEAVFRTMALRAGLAHAFTIDSAGTYEGHVGQMASPLALQVGRRRGYDLSSHRARLLTSADIEKFDYPLAMDRSHLVAMRWMAPRALSDRPQMFMKFAPQTRVIEVPDPYGGPARAYEQSLNLIEAGCAGLLAHLKPLVGSNSEVAGKE</sequence>
<protein>
    <recommendedName>
        <fullName evidence="2">protein-tyrosine-phosphatase</fullName>
        <ecNumber evidence="2">3.1.3.48</ecNumber>
    </recommendedName>
</protein>
<dbReference type="InterPro" id="IPR050438">
    <property type="entry name" value="LMW_PTPase"/>
</dbReference>
<dbReference type="Pfam" id="PF01451">
    <property type="entry name" value="LMWPc"/>
    <property type="match status" value="1"/>
</dbReference>
<evidence type="ECO:0000256" key="5">
    <source>
        <dbReference type="PIRSR" id="PIRSR617867-1"/>
    </source>
</evidence>
<evidence type="ECO:0000256" key="4">
    <source>
        <dbReference type="ARBA" id="ARBA00022912"/>
    </source>
</evidence>
<dbReference type="InterPro" id="IPR017867">
    <property type="entry name" value="Tyr_phospatase_low_mol_wt"/>
</dbReference>